<evidence type="ECO:0000313" key="1">
    <source>
        <dbReference type="EMBL" id="GAA1865525.1"/>
    </source>
</evidence>
<proteinExistence type="predicted"/>
<evidence type="ECO:0008006" key="3">
    <source>
        <dbReference type="Google" id="ProtNLM"/>
    </source>
</evidence>
<keyword evidence="2" id="KW-1185">Reference proteome</keyword>
<sequence length="53" mass="5783">MAELRRFLEHAEEAGVPDSAVVYVRTKDFGSRQRLGKPINHISVDTGGRTGTG</sequence>
<dbReference type="EMBL" id="BAAAQK010000019">
    <property type="protein sequence ID" value="GAA1865525.1"/>
    <property type="molecule type" value="Genomic_DNA"/>
</dbReference>
<dbReference type="Proteomes" id="UP001500449">
    <property type="component" value="Unassembled WGS sequence"/>
</dbReference>
<protein>
    <recommendedName>
        <fullName evidence="3">Resolvase/invertase-type recombinase catalytic domain-containing protein</fullName>
    </recommendedName>
</protein>
<organism evidence="1 2">
    <name type="scientific">Pseudonocardia ailaonensis</name>
    <dbReference type="NCBI Taxonomy" id="367279"/>
    <lineage>
        <taxon>Bacteria</taxon>
        <taxon>Bacillati</taxon>
        <taxon>Actinomycetota</taxon>
        <taxon>Actinomycetes</taxon>
        <taxon>Pseudonocardiales</taxon>
        <taxon>Pseudonocardiaceae</taxon>
        <taxon>Pseudonocardia</taxon>
    </lineage>
</organism>
<name>A0ABN2NEH7_9PSEU</name>
<reference evidence="1 2" key="1">
    <citation type="journal article" date="2019" name="Int. J. Syst. Evol. Microbiol.">
        <title>The Global Catalogue of Microorganisms (GCM) 10K type strain sequencing project: providing services to taxonomists for standard genome sequencing and annotation.</title>
        <authorList>
            <consortium name="The Broad Institute Genomics Platform"/>
            <consortium name="The Broad Institute Genome Sequencing Center for Infectious Disease"/>
            <person name="Wu L."/>
            <person name="Ma J."/>
        </authorList>
    </citation>
    <scope>NUCLEOTIDE SEQUENCE [LARGE SCALE GENOMIC DNA]</scope>
    <source>
        <strain evidence="1 2">JCM 16009</strain>
    </source>
</reference>
<evidence type="ECO:0000313" key="2">
    <source>
        <dbReference type="Proteomes" id="UP001500449"/>
    </source>
</evidence>
<comment type="caution">
    <text evidence="1">The sequence shown here is derived from an EMBL/GenBank/DDBJ whole genome shotgun (WGS) entry which is preliminary data.</text>
</comment>
<gene>
    <name evidence="1" type="ORF">GCM10009836_52390</name>
</gene>
<accession>A0ABN2NEH7</accession>